<proteinExistence type="predicted"/>
<organism evidence="1 2">
    <name type="scientific">Cellulophaga baltica</name>
    <dbReference type="NCBI Taxonomy" id="76594"/>
    <lineage>
        <taxon>Bacteria</taxon>
        <taxon>Pseudomonadati</taxon>
        <taxon>Bacteroidota</taxon>
        <taxon>Flavobacteriia</taxon>
        <taxon>Flavobacteriales</taxon>
        <taxon>Flavobacteriaceae</taxon>
        <taxon>Cellulophaga</taxon>
    </lineage>
</organism>
<evidence type="ECO:0000313" key="2">
    <source>
        <dbReference type="Proteomes" id="UP000182114"/>
    </source>
</evidence>
<name>A0A1G7H0Y2_9FLAO</name>
<evidence type="ECO:0000313" key="1">
    <source>
        <dbReference type="EMBL" id="SDE93984.1"/>
    </source>
</evidence>
<reference evidence="2" key="1">
    <citation type="submission" date="2016-10" db="EMBL/GenBank/DDBJ databases">
        <authorList>
            <person name="Varghese N."/>
            <person name="Submissions S."/>
        </authorList>
    </citation>
    <scope>NUCLEOTIDE SEQUENCE [LARGE SCALE GENOMIC DNA]</scope>
    <source>
        <strain evidence="2">DSM 24729</strain>
    </source>
</reference>
<keyword evidence="2" id="KW-1185">Reference proteome</keyword>
<evidence type="ECO:0008006" key="3">
    <source>
        <dbReference type="Google" id="ProtNLM"/>
    </source>
</evidence>
<protein>
    <recommendedName>
        <fullName evidence="3">PQQ-like domain-containing protein</fullName>
    </recommendedName>
</protein>
<dbReference type="RefSeq" id="WP_074538328.1">
    <property type="nucleotide sequence ID" value="NZ_FNBD01000005.1"/>
</dbReference>
<dbReference type="EMBL" id="FNBD01000005">
    <property type="protein sequence ID" value="SDE93984.1"/>
    <property type="molecule type" value="Genomic_DNA"/>
</dbReference>
<gene>
    <name evidence="1" type="ORF">SAMN04487992_105193</name>
</gene>
<dbReference type="Proteomes" id="UP000182114">
    <property type="component" value="Unassembled WGS sequence"/>
</dbReference>
<sequence>MYNDLFQEKIKILFNKNYLRQIVDFILDVGILIKEIRGETEYLYLYKALTNKVVFENYNHDLAKLLSNGSLLLLKGTTFTCISLSSQQVLWETNIAEYSFKEITSINKLLIGVNYLYIYANDKNWNSYGFRVVDINSGECVFATNAFGPNIFDHESKIYSVGRASQIVQVMNKDSFEIERIDLSDELGDFVFETQCTPYFHKNELYVALVKKGEDIYSSWGIIDLETNKLKFKTEMLRDFNKKPTKTNKDFVSQIKANDTMVGVKVPGNILHIYEKQ</sequence>
<dbReference type="AlphaFoldDB" id="A0A1G7H0Y2"/>
<accession>A0A1G7H0Y2</accession>